<reference evidence="4" key="1">
    <citation type="submission" date="2017-01" db="EMBL/GenBank/DDBJ databases">
        <authorList>
            <person name="Varghese N."/>
            <person name="Submissions S."/>
        </authorList>
    </citation>
    <scope>NUCLEOTIDE SEQUENCE [LARGE SCALE GENOMIC DNA]</scope>
    <source>
        <strain evidence="4">ATCC 700103</strain>
    </source>
</reference>
<organism evidence="3 4">
    <name type="scientific">Halanaerobium kushneri</name>
    <dbReference type="NCBI Taxonomy" id="56779"/>
    <lineage>
        <taxon>Bacteria</taxon>
        <taxon>Bacillati</taxon>
        <taxon>Bacillota</taxon>
        <taxon>Clostridia</taxon>
        <taxon>Halanaerobiales</taxon>
        <taxon>Halanaerobiaceae</taxon>
        <taxon>Halanaerobium</taxon>
    </lineage>
</organism>
<protein>
    <submittedName>
        <fullName evidence="3">Outer membrane lipoprotein-sorting protein</fullName>
    </submittedName>
</protein>
<dbReference type="EMBL" id="FTNC01000018">
    <property type="protein sequence ID" value="SIR27312.1"/>
    <property type="molecule type" value="Genomic_DNA"/>
</dbReference>
<dbReference type="CDD" id="cd16329">
    <property type="entry name" value="LolA_like"/>
    <property type="match status" value="1"/>
</dbReference>
<sequence length="256" mass="29076">MKKISTILLLGLFILTLSFAAAAQDLSGEEVLTNIENARQAETASMQMTMELYNAAGDMRSRQLNSRHKEGEVEKSLIEFTSPADVAGTAFLSLEDNSSSEEDMYLFLPVLGSVRKISGSQKNGNFVGSDLSYIDLTVFSGANYKDNYQADVLDSSSEEYLLKLNPTDPDINYKYGKMWVKTDIWSPKKVEFYDQSEELLKTVQLEDFKKIDNNWIAQKITVKNEQKGTKTVMKMTEIKFNINLDDQLFTTRYLER</sequence>
<keyword evidence="1" id="KW-0732">Signal</keyword>
<feature type="domain" description="Uncharacterized protein TP-0789" evidence="2">
    <location>
        <begin position="74"/>
        <end position="256"/>
    </location>
</feature>
<evidence type="ECO:0000259" key="2">
    <source>
        <dbReference type="Pfam" id="PF17131"/>
    </source>
</evidence>
<dbReference type="STRING" id="56779.SAMN05421834_11845"/>
<dbReference type="RefSeq" id="WP_076545596.1">
    <property type="nucleotide sequence ID" value="NZ_FTNC01000018.1"/>
</dbReference>
<feature type="signal peptide" evidence="1">
    <location>
        <begin position="1"/>
        <end position="23"/>
    </location>
</feature>
<dbReference type="InterPro" id="IPR033399">
    <property type="entry name" value="TP_0789-like"/>
</dbReference>
<keyword evidence="3" id="KW-0449">Lipoprotein</keyword>
<evidence type="ECO:0000256" key="1">
    <source>
        <dbReference type="SAM" id="SignalP"/>
    </source>
</evidence>
<gene>
    <name evidence="3" type="ORF">SAMN05421834_11845</name>
</gene>
<dbReference type="AlphaFoldDB" id="A0A1N6ZK93"/>
<proteinExistence type="predicted"/>
<evidence type="ECO:0000313" key="4">
    <source>
        <dbReference type="Proteomes" id="UP000185669"/>
    </source>
</evidence>
<dbReference type="Gene3D" id="2.50.20.10">
    <property type="entry name" value="Lipoprotein localisation LolA/LolB/LppX"/>
    <property type="match status" value="1"/>
</dbReference>
<dbReference type="Proteomes" id="UP000185669">
    <property type="component" value="Unassembled WGS sequence"/>
</dbReference>
<dbReference type="Pfam" id="PF17131">
    <property type="entry name" value="LolA_like"/>
    <property type="match status" value="1"/>
</dbReference>
<feature type="chain" id="PRO_5039078186" evidence="1">
    <location>
        <begin position="24"/>
        <end position="256"/>
    </location>
</feature>
<name>A0A1N6ZK93_9FIRM</name>
<keyword evidence="4" id="KW-1185">Reference proteome</keyword>
<evidence type="ECO:0000313" key="3">
    <source>
        <dbReference type="EMBL" id="SIR27312.1"/>
    </source>
</evidence>
<dbReference type="OrthoDB" id="9803781at2"/>
<accession>A0A1N6ZK93</accession>